<dbReference type="OrthoDB" id="690398at2759"/>
<comment type="caution">
    <text evidence="2">The sequence shown here is derived from an EMBL/GenBank/DDBJ whole genome shotgun (WGS) entry which is preliminary data.</text>
</comment>
<reference evidence="3" key="1">
    <citation type="journal article" date="2019" name="Nat. Commun.">
        <title>The genome of broomcorn millet.</title>
        <authorList>
            <person name="Zou C."/>
            <person name="Miki D."/>
            <person name="Li D."/>
            <person name="Tang Q."/>
            <person name="Xiao L."/>
            <person name="Rajput S."/>
            <person name="Deng P."/>
            <person name="Jia W."/>
            <person name="Huang R."/>
            <person name="Zhang M."/>
            <person name="Sun Y."/>
            <person name="Hu J."/>
            <person name="Fu X."/>
            <person name="Schnable P.S."/>
            <person name="Li F."/>
            <person name="Zhang H."/>
            <person name="Feng B."/>
            <person name="Zhu X."/>
            <person name="Liu R."/>
            <person name="Schnable J.C."/>
            <person name="Zhu J.-K."/>
            <person name="Zhang H."/>
        </authorList>
    </citation>
    <scope>NUCLEOTIDE SEQUENCE [LARGE SCALE GENOMIC DNA]</scope>
</reference>
<protein>
    <submittedName>
        <fullName evidence="2">Uncharacterized protein</fullName>
    </submittedName>
</protein>
<name>A0A3L6RCK3_PANMI</name>
<evidence type="ECO:0000256" key="1">
    <source>
        <dbReference type="SAM" id="MobiDB-lite"/>
    </source>
</evidence>
<gene>
    <name evidence="2" type="ORF">C2845_PM06G13630</name>
</gene>
<dbReference type="AlphaFoldDB" id="A0A3L6RCK3"/>
<feature type="region of interest" description="Disordered" evidence="1">
    <location>
        <begin position="1"/>
        <end position="35"/>
    </location>
</feature>
<organism evidence="2 3">
    <name type="scientific">Panicum miliaceum</name>
    <name type="common">Proso millet</name>
    <name type="synonym">Broomcorn millet</name>
    <dbReference type="NCBI Taxonomy" id="4540"/>
    <lineage>
        <taxon>Eukaryota</taxon>
        <taxon>Viridiplantae</taxon>
        <taxon>Streptophyta</taxon>
        <taxon>Embryophyta</taxon>
        <taxon>Tracheophyta</taxon>
        <taxon>Spermatophyta</taxon>
        <taxon>Magnoliopsida</taxon>
        <taxon>Liliopsida</taxon>
        <taxon>Poales</taxon>
        <taxon>Poaceae</taxon>
        <taxon>PACMAD clade</taxon>
        <taxon>Panicoideae</taxon>
        <taxon>Panicodae</taxon>
        <taxon>Paniceae</taxon>
        <taxon>Panicinae</taxon>
        <taxon>Panicum</taxon>
        <taxon>Panicum sect. Panicum</taxon>
    </lineage>
</organism>
<dbReference type="EMBL" id="PQIB02000009">
    <property type="protein sequence ID" value="RLM99970.1"/>
    <property type="molecule type" value="Genomic_DNA"/>
</dbReference>
<dbReference type="Proteomes" id="UP000275267">
    <property type="component" value="Unassembled WGS sequence"/>
</dbReference>
<evidence type="ECO:0000313" key="2">
    <source>
        <dbReference type="EMBL" id="RLM99970.1"/>
    </source>
</evidence>
<keyword evidence="3" id="KW-1185">Reference proteome</keyword>
<evidence type="ECO:0000313" key="3">
    <source>
        <dbReference type="Proteomes" id="UP000275267"/>
    </source>
</evidence>
<proteinExistence type="predicted"/>
<accession>A0A3L6RCK3</accession>
<sequence>MEEQVVYEAAADDGSKLDDPPESDQPDSGFGGIPASAAVVTGLEKQRYSGGSGDDGECPICMMDYEVDDD</sequence>